<keyword evidence="2" id="KW-1185">Reference proteome</keyword>
<sequence>MSRPPRPPRPPHPQCLAASRRQFLLRQGGLLALSAAGLLAARPAHAAPLRILHVASYRMDWVWNKQQFDSFKEALGIADATFKVVELDAKHKEASKRAAAIKEALTLIEQWQPDLVYTNDDYAQSEVAVKFLNSDIPFVYSGVNKEHADYGFDKAKNITGVLEREHFLGTLALLRSVKPQSGKLKLAIVLDDDPTWVGVKARILKDLAKRDDIDSVQWLQPRTFDEYKAQVTALQGKVDALGTLGIFRFTKPGGGFADYEEVSRWTVDNSKLPDFSFWDTRVERGTLCSVTVSGIEQGRLAGKMARRILLDKVSPAAITPEPTAKGRPMISLARARKLGLTIDSGVLLGAEVLSRFVWEQ</sequence>
<dbReference type="Gene3D" id="3.40.50.2300">
    <property type="match status" value="2"/>
</dbReference>
<dbReference type="Pfam" id="PF04392">
    <property type="entry name" value="ABC_sub_bind"/>
    <property type="match status" value="1"/>
</dbReference>
<dbReference type="InterPro" id="IPR006311">
    <property type="entry name" value="TAT_signal"/>
</dbReference>
<dbReference type="PANTHER" id="PTHR35271:SF1">
    <property type="entry name" value="ABC TRANSPORTER, SUBSTRATE-BINDING LIPOPROTEIN"/>
    <property type="match status" value="1"/>
</dbReference>
<accession>A0ABM7YT71</accession>
<dbReference type="RefSeq" id="WP_251971012.1">
    <property type="nucleotide sequence ID" value="NZ_AP025730.1"/>
</dbReference>
<dbReference type="InterPro" id="IPR007487">
    <property type="entry name" value="ABC_transpt-TYRBP-like"/>
</dbReference>
<dbReference type="PROSITE" id="PS51318">
    <property type="entry name" value="TAT"/>
    <property type="match status" value="1"/>
</dbReference>
<protein>
    <recommendedName>
        <fullName evidence="3">Sugar ABC transporter substrate-binding protein</fullName>
    </recommendedName>
</protein>
<name>A0ABM7YT71_9BURK</name>
<evidence type="ECO:0008006" key="3">
    <source>
        <dbReference type="Google" id="ProtNLM"/>
    </source>
</evidence>
<dbReference type="EMBL" id="AP025730">
    <property type="protein sequence ID" value="BDI07853.1"/>
    <property type="molecule type" value="Genomic_DNA"/>
</dbReference>
<dbReference type="Proteomes" id="UP001057498">
    <property type="component" value="Chromosome"/>
</dbReference>
<dbReference type="PANTHER" id="PTHR35271">
    <property type="entry name" value="ABC TRANSPORTER, SUBSTRATE-BINDING LIPOPROTEIN-RELATED"/>
    <property type="match status" value="1"/>
</dbReference>
<evidence type="ECO:0000313" key="2">
    <source>
        <dbReference type="Proteomes" id="UP001057498"/>
    </source>
</evidence>
<gene>
    <name evidence="1" type="ORF">CATMQ487_48230</name>
</gene>
<proteinExistence type="predicted"/>
<reference evidence="1" key="1">
    <citation type="submission" date="2022-04" db="EMBL/GenBank/DDBJ databases">
        <title>Whole genome sequence of Sphaerotilus sp. FB-5.</title>
        <authorList>
            <person name="Takeda M."/>
            <person name="Narihara S."/>
            <person name="Akimoto M."/>
            <person name="Akimoto R."/>
            <person name="Nishiyashiki S."/>
            <person name="Murakami T."/>
        </authorList>
    </citation>
    <scope>NUCLEOTIDE SEQUENCE</scope>
    <source>
        <strain evidence="1">FB-5</strain>
    </source>
</reference>
<organism evidence="1 2">
    <name type="scientific">Sphaerotilus microaerophilus</name>
    <dbReference type="NCBI Taxonomy" id="2914710"/>
    <lineage>
        <taxon>Bacteria</taxon>
        <taxon>Pseudomonadati</taxon>
        <taxon>Pseudomonadota</taxon>
        <taxon>Betaproteobacteria</taxon>
        <taxon>Burkholderiales</taxon>
        <taxon>Sphaerotilaceae</taxon>
        <taxon>Sphaerotilus</taxon>
    </lineage>
</organism>
<evidence type="ECO:0000313" key="1">
    <source>
        <dbReference type="EMBL" id="BDI07853.1"/>
    </source>
</evidence>